<name>A0AAD7V1Y8_9FUNG</name>
<accession>A0AAD7V1Y8</accession>
<evidence type="ECO:0000313" key="1">
    <source>
        <dbReference type="EMBL" id="KAJ8657597.1"/>
    </source>
</evidence>
<keyword evidence="2" id="KW-1185">Reference proteome</keyword>
<comment type="caution">
    <text evidence="1">The sequence shown here is derived from an EMBL/GenBank/DDBJ whole genome shotgun (WGS) entry which is preliminary data.</text>
</comment>
<dbReference type="Gene3D" id="3.80.10.10">
    <property type="entry name" value="Ribonuclease Inhibitor"/>
    <property type="match status" value="1"/>
</dbReference>
<gene>
    <name evidence="1" type="ORF">O0I10_006661</name>
</gene>
<evidence type="ECO:0008006" key="3">
    <source>
        <dbReference type="Google" id="ProtNLM"/>
    </source>
</evidence>
<dbReference type="Proteomes" id="UP001234581">
    <property type="component" value="Unassembled WGS sequence"/>
</dbReference>
<dbReference type="SUPFAM" id="SSF52047">
    <property type="entry name" value="RNI-like"/>
    <property type="match status" value="1"/>
</dbReference>
<sequence length="512" mass="57644">MASLLPVNNVVRGSPSASDTKKRVDFITELPLEIVVCYILPKILGSVCTLPKGVACFEWLAKRLRLPSLKDLTLTVTRAPLLMPPQVMATGPSHSSASSHAMPEPLHLHHLLDHCPALVELKIASKETIFIATSSRLSATYPSIRHLELRYASPTGENPRNPFSIKYHVSPALFKHFPRLRLLALWYPQPRYHDMQTIFGYCPMLQQLFLGGIQKHSVPECTTSLQRGLRLLSLHGPSSQGNLIAQLLRDHSTTIKSLAMECVGAWPSSAPILINDHVLFPRLQSLHLHRRMSRHPMAFIRAVIGQAPNLESINVDNGGLQGEILETLIGKPVRSIDLVCTPWSNPASALNFLDHHVQLGMRSTLQEVTCTITSDYEYRNTMRIMHPMATFKDLGGGWMLSIAALQQLQSLELSFEDDVYEQSLTTFLRLLSQRCPSLENLTLAFYLSFNIEWLLPLSRHPKLKKMVIVSKRFPKYMTTLVQHFARLQAFDLKLKSTGRRGLPIDIPLSRFL</sequence>
<dbReference type="AlphaFoldDB" id="A0AAD7V1Y8"/>
<dbReference type="InterPro" id="IPR032675">
    <property type="entry name" value="LRR_dom_sf"/>
</dbReference>
<protein>
    <recommendedName>
        <fullName evidence="3">F-box domain-containing protein</fullName>
    </recommendedName>
</protein>
<proteinExistence type="predicted"/>
<dbReference type="RefSeq" id="XP_058342510.1">
    <property type="nucleotide sequence ID" value="XM_058486688.1"/>
</dbReference>
<evidence type="ECO:0000313" key="2">
    <source>
        <dbReference type="Proteomes" id="UP001234581"/>
    </source>
</evidence>
<organism evidence="1 2">
    <name type="scientific">Lichtheimia ornata</name>
    <dbReference type="NCBI Taxonomy" id="688661"/>
    <lineage>
        <taxon>Eukaryota</taxon>
        <taxon>Fungi</taxon>
        <taxon>Fungi incertae sedis</taxon>
        <taxon>Mucoromycota</taxon>
        <taxon>Mucoromycotina</taxon>
        <taxon>Mucoromycetes</taxon>
        <taxon>Mucorales</taxon>
        <taxon>Lichtheimiaceae</taxon>
        <taxon>Lichtheimia</taxon>
    </lineage>
</organism>
<dbReference type="PANTHER" id="PTHR32212">
    <property type="entry name" value="CYCLIN-LIKE F-BOX"/>
    <property type="match status" value="1"/>
</dbReference>
<dbReference type="EMBL" id="JARTCD010000030">
    <property type="protein sequence ID" value="KAJ8657597.1"/>
    <property type="molecule type" value="Genomic_DNA"/>
</dbReference>
<reference evidence="1 2" key="1">
    <citation type="submission" date="2023-03" db="EMBL/GenBank/DDBJ databases">
        <title>Genome sequence of Lichtheimia ornata CBS 291.66.</title>
        <authorList>
            <person name="Mohabir J.T."/>
            <person name="Shea T.P."/>
            <person name="Kurbessoian T."/>
            <person name="Berby B."/>
            <person name="Fontaine J."/>
            <person name="Livny J."/>
            <person name="Gnirke A."/>
            <person name="Stajich J.E."/>
            <person name="Cuomo C.A."/>
        </authorList>
    </citation>
    <scope>NUCLEOTIDE SEQUENCE [LARGE SCALE GENOMIC DNA]</scope>
    <source>
        <strain evidence="1">CBS 291.66</strain>
    </source>
</reference>
<dbReference type="PANTHER" id="PTHR32212:SF461">
    <property type="entry name" value="F-BOX DOMAIN-CONTAINING PROTEIN"/>
    <property type="match status" value="1"/>
</dbReference>
<dbReference type="GeneID" id="83214072"/>